<organism evidence="2 3">
    <name type="scientific">Microdochium bolleyi</name>
    <dbReference type="NCBI Taxonomy" id="196109"/>
    <lineage>
        <taxon>Eukaryota</taxon>
        <taxon>Fungi</taxon>
        <taxon>Dikarya</taxon>
        <taxon>Ascomycota</taxon>
        <taxon>Pezizomycotina</taxon>
        <taxon>Sordariomycetes</taxon>
        <taxon>Xylariomycetidae</taxon>
        <taxon>Xylariales</taxon>
        <taxon>Microdochiaceae</taxon>
        <taxon>Microdochium</taxon>
    </lineage>
</organism>
<feature type="region of interest" description="Disordered" evidence="1">
    <location>
        <begin position="1"/>
        <end position="59"/>
    </location>
</feature>
<dbReference type="AlphaFoldDB" id="A0A136J7J3"/>
<sequence>MWPMLRRRGRVPTTMLSAGTSGSRRHMLGAGSKADSGAVRQSGARRGSWRRTGASETRC</sequence>
<feature type="compositionally biased region" description="Basic residues" evidence="1">
    <location>
        <begin position="1"/>
        <end position="10"/>
    </location>
</feature>
<reference evidence="3" key="1">
    <citation type="submission" date="2016-02" db="EMBL/GenBank/DDBJ databases">
        <title>Draft genome sequence of Microdochium bolleyi, a fungal endophyte of beachgrass.</title>
        <authorList>
            <consortium name="DOE Joint Genome Institute"/>
            <person name="David A.S."/>
            <person name="May G."/>
            <person name="Haridas S."/>
            <person name="Lim J."/>
            <person name="Wang M."/>
            <person name="Labutti K."/>
            <person name="Lipzen A."/>
            <person name="Barry K."/>
            <person name="Grigoriev I.V."/>
        </authorList>
    </citation>
    <scope>NUCLEOTIDE SEQUENCE [LARGE SCALE GENOMIC DNA]</scope>
    <source>
        <strain evidence="3">J235TASD1</strain>
    </source>
</reference>
<name>A0A136J7J3_9PEZI</name>
<dbReference type="InParanoid" id="A0A136J7J3"/>
<evidence type="ECO:0000256" key="1">
    <source>
        <dbReference type="SAM" id="MobiDB-lite"/>
    </source>
</evidence>
<proteinExistence type="predicted"/>
<accession>A0A136J7J3</accession>
<evidence type="ECO:0000313" key="3">
    <source>
        <dbReference type="Proteomes" id="UP000070501"/>
    </source>
</evidence>
<evidence type="ECO:0000313" key="2">
    <source>
        <dbReference type="EMBL" id="KXJ93026.1"/>
    </source>
</evidence>
<gene>
    <name evidence="2" type="ORF">Micbo1qcDRAFT_160931</name>
</gene>
<keyword evidence="3" id="KW-1185">Reference proteome</keyword>
<protein>
    <submittedName>
        <fullName evidence="2">Uncharacterized protein</fullName>
    </submittedName>
</protein>
<dbReference type="EMBL" id="KQ964248">
    <property type="protein sequence ID" value="KXJ93026.1"/>
    <property type="molecule type" value="Genomic_DNA"/>
</dbReference>
<dbReference type="Proteomes" id="UP000070501">
    <property type="component" value="Unassembled WGS sequence"/>
</dbReference>